<dbReference type="GO" id="GO:0004553">
    <property type="term" value="F:hydrolase activity, hydrolyzing O-glycosyl compounds"/>
    <property type="evidence" value="ECO:0007669"/>
    <property type="project" value="InterPro"/>
</dbReference>
<dbReference type="EMBL" id="DXCF01000018">
    <property type="protein sequence ID" value="HIZ09519.1"/>
    <property type="molecule type" value="Genomic_DNA"/>
</dbReference>
<dbReference type="InterPro" id="IPR050727">
    <property type="entry name" value="GH43_arabinanases"/>
</dbReference>
<dbReference type="SUPFAM" id="SSF75005">
    <property type="entry name" value="Arabinanase/levansucrase/invertase"/>
    <property type="match status" value="1"/>
</dbReference>
<comment type="pathway">
    <text evidence="1">Glycan metabolism; L-arabinan degradation.</text>
</comment>
<comment type="similarity">
    <text evidence="2">Belongs to the glycosyl hydrolase 43 family.</text>
</comment>
<keyword evidence="4" id="KW-0326">Glycosidase</keyword>
<keyword evidence="3 8" id="KW-0378">Hydrolase</keyword>
<evidence type="ECO:0000256" key="4">
    <source>
        <dbReference type="ARBA" id="ARBA00023295"/>
    </source>
</evidence>
<feature type="chain" id="PRO_5038976020" evidence="6">
    <location>
        <begin position="24"/>
        <end position="661"/>
    </location>
</feature>
<keyword evidence="6" id="KW-0732">Signal</keyword>
<evidence type="ECO:0000259" key="7">
    <source>
        <dbReference type="Pfam" id="PF16369"/>
    </source>
</evidence>
<protein>
    <submittedName>
        <fullName evidence="8">Glycoside hydrolase family 43 protein</fullName>
    </submittedName>
</protein>
<reference evidence="8" key="2">
    <citation type="submission" date="2021-04" db="EMBL/GenBank/DDBJ databases">
        <authorList>
            <person name="Gilroy R."/>
        </authorList>
    </citation>
    <scope>NUCLEOTIDE SEQUENCE</scope>
    <source>
        <strain evidence="8">CHK192-19661</strain>
    </source>
</reference>
<accession>A0A9D2IHJ4</accession>
<dbReference type="PANTHER" id="PTHR43301:SF3">
    <property type="entry name" value="ARABINAN ENDO-1,5-ALPHA-L-ARABINOSIDASE A-RELATED"/>
    <property type="match status" value="1"/>
</dbReference>
<organism evidence="8 9">
    <name type="scientific">Candidatus Borkfalkia avicola</name>
    <dbReference type="NCBI Taxonomy" id="2838503"/>
    <lineage>
        <taxon>Bacteria</taxon>
        <taxon>Bacillati</taxon>
        <taxon>Bacillota</taxon>
        <taxon>Clostridia</taxon>
        <taxon>Christensenellales</taxon>
        <taxon>Christensenellaceae</taxon>
        <taxon>Candidatus Borkfalkia</taxon>
    </lineage>
</organism>
<dbReference type="PANTHER" id="PTHR43301">
    <property type="entry name" value="ARABINAN ENDO-1,5-ALPHA-L-ARABINOSIDASE"/>
    <property type="match status" value="1"/>
</dbReference>
<dbReference type="AlphaFoldDB" id="A0A9D2IHJ4"/>
<evidence type="ECO:0000256" key="5">
    <source>
        <dbReference type="PIRSR" id="PIRSR606710-2"/>
    </source>
</evidence>
<feature type="signal peptide" evidence="6">
    <location>
        <begin position="1"/>
        <end position="23"/>
    </location>
</feature>
<dbReference type="PROSITE" id="PS51257">
    <property type="entry name" value="PROKAR_LIPOPROTEIN"/>
    <property type="match status" value="1"/>
</dbReference>
<dbReference type="Pfam" id="PF04616">
    <property type="entry name" value="Glyco_hydro_43"/>
    <property type="match status" value="1"/>
</dbReference>
<name>A0A9D2IHJ4_9FIRM</name>
<comment type="caution">
    <text evidence="8">The sequence shown here is derived from an EMBL/GenBank/DDBJ whole genome shotgun (WGS) entry which is preliminary data.</text>
</comment>
<dbReference type="Pfam" id="PF16369">
    <property type="entry name" value="GH43_C"/>
    <property type="match status" value="1"/>
</dbReference>
<dbReference type="Proteomes" id="UP000824025">
    <property type="component" value="Unassembled WGS sequence"/>
</dbReference>
<evidence type="ECO:0000256" key="6">
    <source>
        <dbReference type="SAM" id="SignalP"/>
    </source>
</evidence>
<dbReference type="Gene3D" id="2.115.10.20">
    <property type="entry name" value="Glycosyl hydrolase domain, family 43"/>
    <property type="match status" value="1"/>
</dbReference>
<reference evidence="8" key="1">
    <citation type="journal article" date="2021" name="PeerJ">
        <title>Extensive microbial diversity within the chicken gut microbiome revealed by metagenomics and culture.</title>
        <authorList>
            <person name="Gilroy R."/>
            <person name="Ravi A."/>
            <person name="Getino M."/>
            <person name="Pursley I."/>
            <person name="Horton D.L."/>
            <person name="Alikhan N.F."/>
            <person name="Baker D."/>
            <person name="Gharbi K."/>
            <person name="Hall N."/>
            <person name="Watson M."/>
            <person name="Adriaenssens E.M."/>
            <person name="Foster-Nyarko E."/>
            <person name="Jarju S."/>
            <person name="Secka A."/>
            <person name="Antonio M."/>
            <person name="Oren A."/>
            <person name="Chaudhuri R.R."/>
            <person name="La Ragione R."/>
            <person name="Hildebrand F."/>
            <person name="Pallen M.J."/>
        </authorList>
    </citation>
    <scope>NUCLEOTIDE SEQUENCE</scope>
    <source>
        <strain evidence="8">CHK192-19661</strain>
    </source>
</reference>
<sequence length="661" mass="71873">MKSKKITATVLGIALAFSAGALAACDNGGNGEDEQKDINFKVEQIPVLSFDTAEDSAINEVIATDELVVSFDSGNEVSAAVTSGSVTIAEGEATTSGSTVTQEYTLTATGAGDYTLTFTVGSETVQTLEYTVSLAYPEEPDLNEVSGSDFSNTNPSVWNIAKAHDPSVIEDEGKYYVFSTDNAGAYGYQVRESDDLINWSWVGNAIPNCGTSAPNAEELYESGNGALQEVYDLISQDENWSTGGAGDNKGETWTLWAPDVVKGSDGKYWLYGCWTADFGQGHSIIFLCKADVVTGPYSYDSILLYSYDGWPMYDGGITSNPNAIDPQIYYVGDKMYMAYGSFNGGTWSIELDPETGRRADGLTKEDLVSSANTPASERYGTRLVNGTVIEGPTINYHENVAIYEGDPAEYSESAVEYVNRYYLMGSANKLSSDYNMRSFHADETENGVLTFSCTNTESGGNLGDRVSGSFSWQHGASKREPLNYSFSAPGHNDMLTTSDGRNVLVYHNRTGADGFDFTNHYLFVSTYAFNSRGDLVMNPNRYAGESVRKIVEQEIYTTSGGNYDYVLVNSNNYAALANGGYALDGFSLTQDHKISLDGEEIGTWLLYGDNYIYFDITSGDLTGKYYGVAMPAWIDRSDRGGLTISCLSEDGQDTLYLNMAW</sequence>
<evidence type="ECO:0000256" key="2">
    <source>
        <dbReference type="ARBA" id="ARBA00009865"/>
    </source>
</evidence>
<proteinExistence type="inferred from homology"/>
<dbReference type="Gene3D" id="2.40.128.10">
    <property type="match status" value="1"/>
</dbReference>
<dbReference type="GO" id="GO:0005975">
    <property type="term" value="P:carbohydrate metabolic process"/>
    <property type="evidence" value="ECO:0007669"/>
    <property type="project" value="InterPro"/>
</dbReference>
<dbReference type="InterPro" id="IPR032291">
    <property type="entry name" value="Abn2_C"/>
</dbReference>
<evidence type="ECO:0000313" key="8">
    <source>
        <dbReference type="EMBL" id="HIZ09519.1"/>
    </source>
</evidence>
<dbReference type="InterPro" id="IPR006710">
    <property type="entry name" value="Glyco_hydro_43"/>
</dbReference>
<feature type="domain" description="Extracellular endo-alpha-(1-&gt;5)-L-arabinanase C-terminal" evidence="7">
    <location>
        <begin position="539"/>
        <end position="652"/>
    </location>
</feature>
<gene>
    <name evidence="8" type="ORF">H9726_03415</name>
</gene>
<evidence type="ECO:0000313" key="9">
    <source>
        <dbReference type="Proteomes" id="UP000824025"/>
    </source>
</evidence>
<evidence type="ECO:0000256" key="1">
    <source>
        <dbReference type="ARBA" id="ARBA00004834"/>
    </source>
</evidence>
<feature type="site" description="Important for catalytic activity, responsible for pKa modulation of the active site Glu and correct orientation of both the proton donor and substrate" evidence="5">
    <location>
        <position position="325"/>
    </location>
</feature>
<dbReference type="InterPro" id="IPR023296">
    <property type="entry name" value="Glyco_hydro_beta-prop_sf"/>
</dbReference>
<evidence type="ECO:0000256" key="3">
    <source>
        <dbReference type="ARBA" id="ARBA00022801"/>
    </source>
</evidence>